<protein>
    <submittedName>
        <fullName evidence="1">Uncharacterized protein</fullName>
    </submittedName>
</protein>
<sequence>MKIHYLETWPRVDGVDYAAETVSLKAILPAPGQQLSLAFALADGGQTGDVLRLLWQPPFSAENGWSERPSELRQTFLVSAKVLRVVRDEADCRHDVEIVSCEALFPVLKALREDEASWQLPTVLDTQTDPPHVFLTLEEVIWCGMATVDGLTYIAASTAAEAYMQLIVEEVGGQLFGLFCAHSDPGGAFCRIGRRRLGGREERAVRQAMQTSRPLADSCGPYLGA</sequence>
<gene>
    <name evidence="1" type="ORF">FHS03_001315</name>
</gene>
<evidence type="ECO:0000313" key="2">
    <source>
        <dbReference type="Proteomes" id="UP000541535"/>
    </source>
</evidence>
<name>A0A7W5B848_9BURK</name>
<evidence type="ECO:0000313" key="1">
    <source>
        <dbReference type="EMBL" id="MBB3118284.1"/>
    </source>
</evidence>
<dbReference type="Proteomes" id="UP000541535">
    <property type="component" value="Unassembled WGS sequence"/>
</dbReference>
<dbReference type="EMBL" id="JACHXD010000003">
    <property type="protein sequence ID" value="MBB3118284.1"/>
    <property type="molecule type" value="Genomic_DNA"/>
</dbReference>
<comment type="caution">
    <text evidence="1">The sequence shown here is derived from an EMBL/GenBank/DDBJ whole genome shotgun (WGS) entry which is preliminary data.</text>
</comment>
<keyword evidence="2" id="KW-1185">Reference proteome</keyword>
<dbReference type="AlphaFoldDB" id="A0A7W5B848"/>
<dbReference type="RefSeq" id="WP_183440222.1">
    <property type="nucleotide sequence ID" value="NZ_JACHXD010000003.1"/>
</dbReference>
<accession>A0A7W5B848</accession>
<proteinExistence type="predicted"/>
<reference evidence="1 2" key="1">
    <citation type="submission" date="2020-08" db="EMBL/GenBank/DDBJ databases">
        <title>Genomic Encyclopedia of Type Strains, Phase III (KMG-III): the genomes of soil and plant-associated and newly described type strains.</title>
        <authorList>
            <person name="Whitman W."/>
        </authorList>
    </citation>
    <scope>NUCLEOTIDE SEQUENCE [LARGE SCALE GENOMIC DNA]</scope>
    <source>
        <strain evidence="1 2">CECT 8897</strain>
    </source>
</reference>
<organism evidence="1 2">
    <name type="scientific">Pseudoduganella violacea</name>
    <dbReference type="NCBI Taxonomy" id="1715466"/>
    <lineage>
        <taxon>Bacteria</taxon>
        <taxon>Pseudomonadati</taxon>
        <taxon>Pseudomonadota</taxon>
        <taxon>Betaproteobacteria</taxon>
        <taxon>Burkholderiales</taxon>
        <taxon>Oxalobacteraceae</taxon>
        <taxon>Telluria group</taxon>
        <taxon>Pseudoduganella</taxon>
    </lineage>
</organism>